<dbReference type="CDD" id="cd06223">
    <property type="entry name" value="PRTases_typeI"/>
    <property type="match status" value="1"/>
</dbReference>
<dbReference type="Pfam" id="PF13522">
    <property type="entry name" value="GATase_6"/>
    <property type="match status" value="1"/>
</dbReference>
<dbReference type="GO" id="GO:0009113">
    <property type="term" value="P:purine nucleobase biosynthetic process"/>
    <property type="evidence" value="ECO:0007669"/>
    <property type="project" value="InterPro"/>
</dbReference>
<feature type="binding site" evidence="14">
    <location>
        <position position="314"/>
    </location>
    <ligand>
        <name>[4Fe-4S] cluster</name>
        <dbReference type="ChEBI" id="CHEBI:49883"/>
    </ligand>
</feature>
<keyword evidence="18" id="KW-1185">Reference proteome</keyword>
<evidence type="ECO:0000256" key="4">
    <source>
        <dbReference type="ARBA" id="ARBA00022676"/>
    </source>
</evidence>
<keyword evidence="13" id="KW-0479">Metal-binding</keyword>
<dbReference type="GO" id="GO:0051536">
    <property type="term" value="F:iron-sulfur cluster binding"/>
    <property type="evidence" value="ECO:0007669"/>
    <property type="project" value="UniProtKB-KW"/>
</dbReference>
<accession>A0A443QS50</accession>
<evidence type="ECO:0000256" key="12">
    <source>
        <dbReference type="PIRSR" id="PIRSR000485-1"/>
    </source>
</evidence>
<dbReference type="SUPFAM" id="SSF53271">
    <property type="entry name" value="PRTase-like"/>
    <property type="match status" value="1"/>
</dbReference>
<dbReference type="SUPFAM" id="SSF56235">
    <property type="entry name" value="N-terminal nucleophile aminohydrolases (Ntn hydrolases)"/>
    <property type="match status" value="1"/>
</dbReference>
<dbReference type="NCBIfam" id="TIGR01134">
    <property type="entry name" value="purF"/>
    <property type="match status" value="1"/>
</dbReference>
<keyword evidence="14" id="KW-0411">Iron-sulfur</keyword>
<dbReference type="PIRSF" id="PIRSF000485">
    <property type="entry name" value="Amd_phspho_trans"/>
    <property type="match status" value="1"/>
</dbReference>
<dbReference type="PROSITE" id="PS51278">
    <property type="entry name" value="GATASE_TYPE_2"/>
    <property type="match status" value="1"/>
</dbReference>
<dbReference type="PANTHER" id="PTHR11907">
    <property type="entry name" value="AMIDOPHOSPHORIBOSYLTRANSFERASE"/>
    <property type="match status" value="1"/>
</dbReference>
<gene>
    <name evidence="17" type="ORF">B4U79_15842</name>
</gene>
<keyword evidence="4 11" id="KW-0328">Glycosyltransferase</keyword>
<feature type="binding site" evidence="14">
    <location>
        <position position="466"/>
    </location>
    <ligand>
        <name>[4Fe-4S] cluster</name>
        <dbReference type="ChEBI" id="CHEBI:49883"/>
    </ligand>
</feature>
<evidence type="ECO:0000313" key="17">
    <source>
        <dbReference type="EMBL" id="RWS05844.1"/>
    </source>
</evidence>
<keyword evidence="5 11" id="KW-0808">Transferase</keyword>
<protein>
    <recommendedName>
        <fullName evidence="8 11">Amidophosphoribosyltransferase</fullName>
        <shortName evidence="11">ATase</shortName>
        <ecNumber evidence="3 11">2.4.2.14</ecNumber>
    </recommendedName>
    <alternativeName>
        <fullName evidence="9 11">Glutamine phosphoribosylpyrophosphate amidotransferase</fullName>
    </alternativeName>
</protein>
<dbReference type="InterPro" id="IPR005854">
    <property type="entry name" value="PurF"/>
</dbReference>
<dbReference type="Gene3D" id="3.60.20.10">
    <property type="entry name" value="Glutamine Phosphoribosylpyrophosphate, subunit 1, domain 1"/>
    <property type="match status" value="1"/>
</dbReference>
<dbReference type="InterPro" id="IPR017932">
    <property type="entry name" value="GATase_2_dom"/>
</dbReference>
<evidence type="ECO:0000256" key="2">
    <source>
        <dbReference type="ARBA" id="ARBA00010138"/>
    </source>
</evidence>
<keyword evidence="14" id="KW-0408">Iron</keyword>
<dbReference type="EMBL" id="NCKU01004515">
    <property type="protein sequence ID" value="RWS05844.1"/>
    <property type="molecule type" value="Genomic_DNA"/>
</dbReference>
<evidence type="ECO:0000259" key="16">
    <source>
        <dbReference type="PROSITE" id="PS51278"/>
    </source>
</evidence>
<evidence type="ECO:0000313" key="18">
    <source>
        <dbReference type="Proteomes" id="UP000285301"/>
    </source>
</evidence>
<evidence type="ECO:0000256" key="5">
    <source>
        <dbReference type="ARBA" id="ARBA00022679"/>
    </source>
</evidence>
<evidence type="ECO:0000256" key="13">
    <source>
        <dbReference type="PIRSR" id="PIRSR000485-2"/>
    </source>
</evidence>
<feature type="binding site" evidence="13">
    <location>
        <position position="429"/>
    </location>
    <ligand>
        <name>Mg(2+)</name>
        <dbReference type="ChEBI" id="CHEBI:18420"/>
    </ligand>
</feature>
<dbReference type="Proteomes" id="UP000285301">
    <property type="component" value="Unassembled WGS sequence"/>
</dbReference>
<name>A0A443QS50_9ACAR</name>
<feature type="binding site" evidence="13">
    <location>
        <position position="367"/>
    </location>
    <ligand>
        <name>Mg(2+)</name>
        <dbReference type="ChEBI" id="CHEBI:18420"/>
    </ligand>
</feature>
<feature type="binding site" evidence="13">
    <location>
        <position position="430"/>
    </location>
    <ligand>
        <name>Mg(2+)</name>
        <dbReference type="ChEBI" id="CHEBI:18420"/>
    </ligand>
</feature>
<feature type="binding site" evidence="14">
    <location>
        <position position="528"/>
    </location>
    <ligand>
        <name>[4Fe-4S] cluster</name>
        <dbReference type="ChEBI" id="CHEBI:49883"/>
    </ligand>
</feature>
<evidence type="ECO:0000256" key="11">
    <source>
        <dbReference type="PIRNR" id="PIRNR000485"/>
    </source>
</evidence>
<feature type="binding site" evidence="14">
    <location>
        <position position="525"/>
    </location>
    <ligand>
        <name>[4Fe-4S] cluster</name>
        <dbReference type="ChEBI" id="CHEBI:49883"/>
    </ligand>
</feature>
<organism evidence="17 18">
    <name type="scientific">Dinothrombium tinctorium</name>
    <dbReference type="NCBI Taxonomy" id="1965070"/>
    <lineage>
        <taxon>Eukaryota</taxon>
        <taxon>Metazoa</taxon>
        <taxon>Ecdysozoa</taxon>
        <taxon>Arthropoda</taxon>
        <taxon>Chelicerata</taxon>
        <taxon>Arachnida</taxon>
        <taxon>Acari</taxon>
        <taxon>Acariformes</taxon>
        <taxon>Trombidiformes</taxon>
        <taxon>Prostigmata</taxon>
        <taxon>Anystina</taxon>
        <taxon>Parasitengona</taxon>
        <taxon>Trombidioidea</taxon>
        <taxon>Trombidiidae</taxon>
        <taxon>Dinothrombium</taxon>
    </lineage>
</organism>
<feature type="active site" description="Nucleophile" evidence="12">
    <location>
        <position position="15"/>
    </location>
</feature>
<dbReference type="InterPro" id="IPR029057">
    <property type="entry name" value="PRTase-like"/>
</dbReference>
<evidence type="ECO:0000256" key="3">
    <source>
        <dbReference type="ARBA" id="ARBA00011941"/>
    </source>
</evidence>
<feature type="domain" description="Glutamine amidotransferase type-2" evidence="16">
    <location>
        <begin position="15"/>
        <end position="294"/>
    </location>
</feature>
<keyword evidence="15" id="KW-0175">Coiled coil</keyword>
<dbReference type="InterPro" id="IPR029055">
    <property type="entry name" value="Ntn_hydrolases_N"/>
</dbReference>
<dbReference type="OrthoDB" id="191723at2759"/>
<proteinExistence type="inferred from homology"/>
<reference evidence="17 18" key="1">
    <citation type="journal article" date="2018" name="Gigascience">
        <title>Genomes of trombidid mites reveal novel predicted allergens and laterally-transferred genes associated with secondary metabolism.</title>
        <authorList>
            <person name="Dong X."/>
            <person name="Chaisiri K."/>
            <person name="Xia D."/>
            <person name="Armstrong S.D."/>
            <person name="Fang Y."/>
            <person name="Donnelly M.J."/>
            <person name="Kadowaki T."/>
            <person name="McGarry J.W."/>
            <person name="Darby A.C."/>
            <person name="Makepeace B.L."/>
        </authorList>
    </citation>
    <scope>NUCLEOTIDE SEQUENCE [LARGE SCALE GENOMIC DNA]</scope>
    <source>
        <strain evidence="17">UoL-WK</strain>
    </source>
</reference>
<keyword evidence="7" id="KW-0315">Glutamine amidotransferase</keyword>
<evidence type="ECO:0000256" key="9">
    <source>
        <dbReference type="ARBA" id="ARBA00033776"/>
    </source>
</evidence>
<evidence type="ECO:0000256" key="10">
    <source>
        <dbReference type="ARBA" id="ARBA00048545"/>
    </source>
</evidence>
<dbReference type="GO" id="GO:0004044">
    <property type="term" value="F:amidophosphoribosyltransferase activity"/>
    <property type="evidence" value="ECO:0007669"/>
    <property type="project" value="UniProtKB-EC"/>
</dbReference>
<comment type="catalytic activity">
    <reaction evidence="10">
        <text>5-phospho-beta-D-ribosylamine + L-glutamate + diphosphate = 5-phospho-alpha-D-ribose 1-diphosphate + L-glutamine + H2O</text>
        <dbReference type="Rhea" id="RHEA:14905"/>
        <dbReference type="ChEBI" id="CHEBI:15377"/>
        <dbReference type="ChEBI" id="CHEBI:29985"/>
        <dbReference type="ChEBI" id="CHEBI:33019"/>
        <dbReference type="ChEBI" id="CHEBI:58017"/>
        <dbReference type="ChEBI" id="CHEBI:58359"/>
        <dbReference type="ChEBI" id="CHEBI:58681"/>
        <dbReference type="EC" id="2.4.2.14"/>
    </reaction>
    <physiologicalReaction direction="right-to-left" evidence="10">
        <dbReference type="Rhea" id="RHEA:14907"/>
    </physiologicalReaction>
</comment>
<dbReference type="HAMAP" id="MF_01931">
    <property type="entry name" value="PurF"/>
    <property type="match status" value="1"/>
</dbReference>
<comment type="caution">
    <text evidence="17">The sequence shown here is derived from an EMBL/GenBank/DDBJ whole genome shotgun (WGS) entry which is preliminary data.</text>
</comment>
<dbReference type="UniPathway" id="UPA00074">
    <property type="reaction ID" value="UER00124"/>
</dbReference>
<sequence length="539" mass="59351">MDPEANRETLLAEKCGIFAAIANGDWPTSLDVAQIICLGLVGLQHRGQEAAGIVTCKFGNIPFSAHRNMGLVSQIFNDQIIKALTGNLGIGHTRYSTMGGSENVQLAQPFVVHTSYGTIAVAHNGELVNSQRLRQTILENGVGLSTGSDSELITQCLSLKPPKINKRKDENENIEKNVEEANESNFTLIEKNLQRDEEEILSRVLHFMSLTPLSYSLILMYEECIYAVRDPFGNRPLCIGTLVPPPHEGGPRSSQEKLAIEGWVVSSESCSFPSVCAKIWRDVEPGEIVKLARNKLPKTLAIVHRKEDKMPATCIFEYVYFARPDSLIEGQMVYTVRRKCGQQLAIEAPVQGKDPKIEYIVAPVPESSIPAALGFSQQSGIPYVEVFCKNRYVGRTFIQPSTRLRRLGVAKKFGPLSHNFQGKSVILIDDSIVRGTTIGQLIRLLKDSGAVEVHIRIASPPLHYPCYMGINIPTKEELIANQYNARQLAQYLGAASLVHLSVEGLLKSVQSGIRDKSQNKAIGHCTACLTGCYPVPLDF</sequence>
<dbReference type="AlphaFoldDB" id="A0A443QS50"/>
<comment type="similarity">
    <text evidence="2 11">In the C-terminal section; belongs to the purine/pyrimidine phosphoribosyltransferase family.</text>
</comment>
<evidence type="ECO:0000256" key="15">
    <source>
        <dbReference type="SAM" id="Coils"/>
    </source>
</evidence>
<evidence type="ECO:0000256" key="6">
    <source>
        <dbReference type="ARBA" id="ARBA00022755"/>
    </source>
</evidence>
<feature type="coiled-coil region" evidence="15">
    <location>
        <begin position="164"/>
        <end position="191"/>
    </location>
</feature>
<dbReference type="GO" id="GO:0046872">
    <property type="term" value="F:metal ion binding"/>
    <property type="evidence" value="ECO:0007669"/>
    <property type="project" value="UniProtKB-KW"/>
</dbReference>
<evidence type="ECO:0000256" key="14">
    <source>
        <dbReference type="PIRSR" id="PIRSR000485-3"/>
    </source>
</evidence>
<dbReference type="STRING" id="1965070.A0A443QS50"/>
<evidence type="ECO:0000256" key="8">
    <source>
        <dbReference type="ARBA" id="ARBA00033770"/>
    </source>
</evidence>
<evidence type="ECO:0000256" key="1">
    <source>
        <dbReference type="ARBA" id="ARBA00005209"/>
    </source>
</evidence>
<evidence type="ECO:0000256" key="7">
    <source>
        <dbReference type="ARBA" id="ARBA00022962"/>
    </source>
</evidence>
<keyword evidence="6 11" id="KW-0658">Purine biosynthesis</keyword>
<dbReference type="EC" id="2.4.2.14" evidence="3 11"/>
<comment type="cofactor">
    <cofactor evidence="13">
        <name>Mg(2+)</name>
        <dbReference type="ChEBI" id="CHEBI:18420"/>
    </cofactor>
    <text evidence="13">Binds 1 Mg(2+) ion per subunit.</text>
</comment>
<dbReference type="Gene3D" id="3.40.50.2020">
    <property type="match status" value="1"/>
</dbReference>
<dbReference type="GO" id="GO:0006189">
    <property type="term" value="P:'de novo' IMP biosynthetic process"/>
    <property type="evidence" value="ECO:0007669"/>
    <property type="project" value="UniProtKB-UniPathway"/>
</dbReference>
<comment type="cofactor">
    <cofactor evidence="14">
        <name>[4Fe-4S] cluster</name>
        <dbReference type="ChEBI" id="CHEBI:49883"/>
    </cofactor>
    <text evidence="14">Binds 1 [4Fe-4S] cluster per subunit.</text>
</comment>
<comment type="pathway">
    <text evidence="1 11">Purine metabolism; IMP biosynthesis via de novo pathway; N(1)-(5-phospho-D-ribosyl)glycinamide from 5-phospho-alpha-D-ribose 1-diphosphate: step 1/2.</text>
</comment>
<dbReference type="InterPro" id="IPR000836">
    <property type="entry name" value="PRTase_dom"/>
</dbReference>
<keyword evidence="13" id="KW-0460">Magnesium</keyword>